<dbReference type="GeneID" id="25328006"/>
<keyword evidence="2" id="KW-0238">DNA-binding</keyword>
<dbReference type="PROSITE" id="PS00463">
    <property type="entry name" value="ZN2_CY6_FUNGAL_1"/>
    <property type="match status" value="1"/>
</dbReference>
<dbReference type="CDD" id="cd00067">
    <property type="entry name" value="GAL4"/>
    <property type="match status" value="1"/>
</dbReference>
<gene>
    <name evidence="7" type="ORF">PV05_06098</name>
</gene>
<feature type="region of interest" description="Disordered" evidence="5">
    <location>
        <begin position="68"/>
        <end position="87"/>
    </location>
</feature>
<sequence length="532" mass="60288">MVGIARARGCGTCRKRKIACGLEQPSCAQCIKSKRVCTGYRRYPIFISHQIPQNADSKIAALGEPAKMERKKDGPATPSVARKTGPPWDVGSFHQAASLCPPGRHVNATPAIRQQLLQEFLHHHLPNEEIGMPRRRIWLLRLPELPHMIPALEMSAMALCLAKLGEVHCDQALIHESLKLYNHGLRQLQTALWDPRLMFDDQTLAACITLAGYELSQCPNNSKEAYISHTVGCQTLVKLRGPEAHAHGLAHQIFVHFRAQGILYALDKREPTFLSEPVWREVPWRYETKTFFDKVYDLLAFAPEFLSQARLFDDLDIDGKLELALIMIPKCWDIDQELSALWASMEKSQLGPLFWPELAKTRPDRDDSEEGMVFPVAFHFPNLSVANSALIIWAVQTILWHGLKELYRLMSELKMAFATLDRVEEEVDPNSEMGKLRQVTKCSGDVFNLPPLEHRADFAVAARSIFQAVEFCMKDDMVDQGPKMLAAPLKIATETLRQYPSFKREVAFGDDAMEKVQQRSLRLLMFYTGTQT</sequence>
<dbReference type="Gene3D" id="4.10.240.10">
    <property type="entry name" value="Zn(2)-C6 fungal-type DNA-binding domain"/>
    <property type="match status" value="1"/>
</dbReference>
<dbReference type="Proteomes" id="UP000054342">
    <property type="component" value="Unassembled WGS sequence"/>
</dbReference>
<evidence type="ECO:0000256" key="4">
    <source>
        <dbReference type="ARBA" id="ARBA00023242"/>
    </source>
</evidence>
<evidence type="ECO:0000256" key="1">
    <source>
        <dbReference type="ARBA" id="ARBA00023015"/>
    </source>
</evidence>
<organism evidence="7 8">
    <name type="scientific">Exophiala xenobiotica</name>
    <dbReference type="NCBI Taxonomy" id="348802"/>
    <lineage>
        <taxon>Eukaryota</taxon>
        <taxon>Fungi</taxon>
        <taxon>Dikarya</taxon>
        <taxon>Ascomycota</taxon>
        <taxon>Pezizomycotina</taxon>
        <taxon>Eurotiomycetes</taxon>
        <taxon>Chaetothyriomycetidae</taxon>
        <taxon>Chaetothyriales</taxon>
        <taxon>Herpotrichiellaceae</taxon>
        <taxon>Exophiala</taxon>
    </lineage>
</organism>
<dbReference type="GO" id="GO:0000981">
    <property type="term" value="F:DNA-binding transcription factor activity, RNA polymerase II-specific"/>
    <property type="evidence" value="ECO:0007669"/>
    <property type="project" value="InterPro"/>
</dbReference>
<dbReference type="InterPro" id="IPR036864">
    <property type="entry name" value="Zn2-C6_fun-type_DNA-bd_sf"/>
</dbReference>
<dbReference type="PROSITE" id="PS50048">
    <property type="entry name" value="ZN2_CY6_FUNGAL_2"/>
    <property type="match status" value="1"/>
</dbReference>
<evidence type="ECO:0000256" key="5">
    <source>
        <dbReference type="SAM" id="MobiDB-lite"/>
    </source>
</evidence>
<evidence type="ECO:0000313" key="8">
    <source>
        <dbReference type="Proteomes" id="UP000054342"/>
    </source>
</evidence>
<evidence type="ECO:0000256" key="3">
    <source>
        <dbReference type="ARBA" id="ARBA00023163"/>
    </source>
</evidence>
<accession>A0A0D2D5F7</accession>
<dbReference type="GO" id="GO:0003677">
    <property type="term" value="F:DNA binding"/>
    <property type="evidence" value="ECO:0007669"/>
    <property type="project" value="UniProtKB-KW"/>
</dbReference>
<dbReference type="OrthoDB" id="4491390at2759"/>
<evidence type="ECO:0000256" key="2">
    <source>
        <dbReference type="ARBA" id="ARBA00023125"/>
    </source>
</evidence>
<dbReference type="GO" id="GO:0008270">
    <property type="term" value="F:zinc ion binding"/>
    <property type="evidence" value="ECO:0007669"/>
    <property type="project" value="InterPro"/>
</dbReference>
<protein>
    <recommendedName>
        <fullName evidence="6">Zn(2)-C6 fungal-type domain-containing protein</fullName>
    </recommendedName>
</protein>
<dbReference type="InterPro" id="IPR053178">
    <property type="entry name" value="Osmoadaptation_assoc"/>
</dbReference>
<reference evidence="7 8" key="1">
    <citation type="submission" date="2015-01" db="EMBL/GenBank/DDBJ databases">
        <title>The Genome Sequence of Exophiala xenobiotica CBS118157.</title>
        <authorList>
            <consortium name="The Broad Institute Genomics Platform"/>
            <person name="Cuomo C."/>
            <person name="de Hoog S."/>
            <person name="Gorbushina A."/>
            <person name="Stielow B."/>
            <person name="Teixiera M."/>
            <person name="Abouelleil A."/>
            <person name="Chapman S.B."/>
            <person name="Priest M."/>
            <person name="Young S.K."/>
            <person name="Wortman J."/>
            <person name="Nusbaum C."/>
            <person name="Birren B."/>
        </authorList>
    </citation>
    <scope>NUCLEOTIDE SEQUENCE [LARGE SCALE GENOMIC DNA]</scope>
    <source>
        <strain evidence="7 8">CBS 118157</strain>
    </source>
</reference>
<dbReference type="AlphaFoldDB" id="A0A0D2D5F7"/>
<proteinExistence type="predicted"/>
<keyword evidence="8" id="KW-1185">Reference proteome</keyword>
<dbReference type="PANTHER" id="PTHR38111:SF11">
    <property type="entry name" value="TRANSCRIPTION FACTOR DOMAIN-CONTAINING PROTEIN-RELATED"/>
    <property type="match status" value="1"/>
</dbReference>
<keyword evidence="4" id="KW-0539">Nucleus</keyword>
<name>A0A0D2D5F7_9EURO</name>
<dbReference type="SUPFAM" id="SSF57701">
    <property type="entry name" value="Zn2/Cys6 DNA-binding domain"/>
    <property type="match status" value="1"/>
</dbReference>
<dbReference type="HOGENOM" id="CLU_021599_2_1_1"/>
<keyword evidence="1" id="KW-0805">Transcription regulation</keyword>
<keyword evidence="3" id="KW-0804">Transcription</keyword>
<dbReference type="EMBL" id="KN847319">
    <property type="protein sequence ID" value="KIW57557.1"/>
    <property type="molecule type" value="Genomic_DNA"/>
</dbReference>
<evidence type="ECO:0000259" key="6">
    <source>
        <dbReference type="PROSITE" id="PS50048"/>
    </source>
</evidence>
<dbReference type="STRING" id="348802.A0A0D2D5F7"/>
<evidence type="ECO:0000313" key="7">
    <source>
        <dbReference type="EMBL" id="KIW57557.1"/>
    </source>
</evidence>
<dbReference type="InterPro" id="IPR001138">
    <property type="entry name" value="Zn2Cys6_DnaBD"/>
</dbReference>
<dbReference type="Pfam" id="PF00172">
    <property type="entry name" value="Zn_clus"/>
    <property type="match status" value="1"/>
</dbReference>
<feature type="domain" description="Zn(2)-C6 fungal-type" evidence="6">
    <location>
        <begin position="9"/>
        <end position="38"/>
    </location>
</feature>
<dbReference type="PANTHER" id="PTHR38111">
    <property type="entry name" value="ZN(2)-C6 FUNGAL-TYPE DOMAIN-CONTAINING PROTEIN-RELATED"/>
    <property type="match status" value="1"/>
</dbReference>
<dbReference type="SMART" id="SM00066">
    <property type="entry name" value="GAL4"/>
    <property type="match status" value="1"/>
</dbReference>
<dbReference type="RefSeq" id="XP_013318141.1">
    <property type="nucleotide sequence ID" value="XM_013462687.1"/>
</dbReference>